<dbReference type="Proteomes" id="UP001152795">
    <property type="component" value="Unassembled WGS sequence"/>
</dbReference>
<evidence type="ECO:0000313" key="2">
    <source>
        <dbReference type="Proteomes" id="UP001152795"/>
    </source>
</evidence>
<dbReference type="InterPro" id="IPR000477">
    <property type="entry name" value="RT_dom"/>
</dbReference>
<gene>
    <name evidence="1" type="ORF">PACLA_8A058758</name>
</gene>
<keyword evidence="2" id="KW-1185">Reference proteome</keyword>
<dbReference type="EMBL" id="CACRXK020013852">
    <property type="protein sequence ID" value="CAB4025846.1"/>
    <property type="molecule type" value="Genomic_DNA"/>
</dbReference>
<dbReference type="PANTHER" id="PTHR33332">
    <property type="entry name" value="REVERSE TRANSCRIPTASE DOMAIN-CONTAINING PROTEIN"/>
    <property type="match status" value="1"/>
</dbReference>
<proteinExistence type="predicted"/>
<dbReference type="AlphaFoldDB" id="A0A6S7J1Z0"/>
<protein>
    <submittedName>
        <fullName evidence="1">Uncharacterized protein</fullName>
    </submittedName>
</protein>
<dbReference type="OrthoDB" id="415068at2759"/>
<name>A0A6S7J1Z0_PARCT</name>
<comment type="caution">
    <text evidence="1">The sequence shown here is derived from an EMBL/GenBank/DDBJ whole genome shotgun (WGS) entry which is preliminary data.</text>
</comment>
<organism evidence="1 2">
    <name type="scientific">Paramuricea clavata</name>
    <name type="common">Red gorgonian</name>
    <name type="synonym">Violescent sea-whip</name>
    <dbReference type="NCBI Taxonomy" id="317549"/>
    <lineage>
        <taxon>Eukaryota</taxon>
        <taxon>Metazoa</taxon>
        <taxon>Cnidaria</taxon>
        <taxon>Anthozoa</taxon>
        <taxon>Octocorallia</taxon>
        <taxon>Malacalcyonacea</taxon>
        <taxon>Plexauridae</taxon>
        <taxon>Paramuricea</taxon>
    </lineage>
</organism>
<reference evidence="1" key="1">
    <citation type="submission" date="2020-04" db="EMBL/GenBank/DDBJ databases">
        <authorList>
            <person name="Alioto T."/>
            <person name="Alioto T."/>
            <person name="Gomez Garrido J."/>
        </authorList>
    </citation>
    <scope>NUCLEOTIDE SEQUENCE</scope>
    <source>
        <strain evidence="1">A484AB</strain>
    </source>
</reference>
<dbReference type="PROSITE" id="PS50878">
    <property type="entry name" value="RT_POL"/>
    <property type="match status" value="1"/>
</dbReference>
<dbReference type="Pfam" id="PF00078">
    <property type="entry name" value="RVT_1"/>
    <property type="match status" value="1"/>
</dbReference>
<feature type="non-terminal residue" evidence="1">
    <location>
        <position position="118"/>
    </location>
</feature>
<evidence type="ECO:0000313" key="1">
    <source>
        <dbReference type="EMBL" id="CAB4025846.1"/>
    </source>
</evidence>
<sequence length="118" mass="13207">MIVCGVPQGSILGPLLFLLYINDLPECLEKTLPHLYADDTQISTSAKTIEELTENLNNDLKKVDSDGSDGYTKGNGRITATNKVYTLPKRRIRYVRISREEPSTQLSVCEIAAYQKPF</sequence>
<accession>A0A6S7J1Z0</accession>